<evidence type="ECO:0000259" key="3">
    <source>
        <dbReference type="Pfam" id="PF00626"/>
    </source>
</evidence>
<proteinExistence type="predicted"/>
<protein>
    <recommendedName>
        <fullName evidence="3">Gelsolin-like domain-containing protein</fullName>
    </recommendedName>
</protein>
<name>A0A9P0G7W8_9CUCU</name>
<reference evidence="4" key="1">
    <citation type="submission" date="2022-01" db="EMBL/GenBank/DDBJ databases">
        <authorList>
            <person name="King R."/>
        </authorList>
    </citation>
    <scope>NUCLEOTIDE SEQUENCE</scope>
</reference>
<dbReference type="Pfam" id="PF00626">
    <property type="entry name" value="Gelsolin"/>
    <property type="match status" value="4"/>
</dbReference>
<dbReference type="AlphaFoldDB" id="A0A9P0G7W8"/>
<dbReference type="GO" id="GO:0051016">
    <property type="term" value="P:barbed-end actin filament capping"/>
    <property type="evidence" value="ECO:0007669"/>
    <property type="project" value="TreeGrafter"/>
</dbReference>
<accession>A0A9P0G7W8</accession>
<dbReference type="CDD" id="cd11292">
    <property type="entry name" value="gelsolin_S3_like"/>
    <property type="match status" value="1"/>
</dbReference>
<dbReference type="GO" id="GO:0008154">
    <property type="term" value="P:actin polymerization or depolymerization"/>
    <property type="evidence" value="ECO:0007669"/>
    <property type="project" value="TreeGrafter"/>
</dbReference>
<feature type="signal peptide" evidence="2">
    <location>
        <begin position="1"/>
        <end position="36"/>
    </location>
</feature>
<gene>
    <name evidence="4" type="ORF">PSYICH_LOCUS4368</name>
</gene>
<feature type="chain" id="PRO_5040319075" description="Gelsolin-like domain-containing protein" evidence="2">
    <location>
        <begin position="37"/>
        <end position="539"/>
    </location>
</feature>
<keyword evidence="1" id="KW-0677">Repeat</keyword>
<dbReference type="GO" id="GO:0051014">
    <property type="term" value="P:actin filament severing"/>
    <property type="evidence" value="ECO:0007669"/>
    <property type="project" value="TreeGrafter"/>
</dbReference>
<dbReference type="PANTHER" id="PTHR11977">
    <property type="entry name" value="VILLIN"/>
    <property type="match status" value="1"/>
</dbReference>
<dbReference type="GO" id="GO:0005737">
    <property type="term" value="C:cytoplasm"/>
    <property type="evidence" value="ECO:0007669"/>
    <property type="project" value="TreeGrafter"/>
</dbReference>
<dbReference type="PANTHER" id="PTHR11977:SF123">
    <property type="entry name" value="GELSOLIN"/>
    <property type="match status" value="1"/>
</dbReference>
<dbReference type="CDD" id="cd11290">
    <property type="entry name" value="gelsolin_S1_like"/>
    <property type="match status" value="1"/>
</dbReference>
<evidence type="ECO:0000313" key="5">
    <source>
        <dbReference type="Proteomes" id="UP001153636"/>
    </source>
</evidence>
<dbReference type="SUPFAM" id="SSF55753">
    <property type="entry name" value="Actin depolymerizing proteins"/>
    <property type="match status" value="4"/>
</dbReference>
<dbReference type="InterPro" id="IPR007123">
    <property type="entry name" value="Gelsolin-like_dom"/>
</dbReference>
<dbReference type="Gene3D" id="3.40.20.10">
    <property type="entry name" value="Severin"/>
    <property type="match status" value="4"/>
</dbReference>
<dbReference type="InterPro" id="IPR007122">
    <property type="entry name" value="Villin/Gelsolin"/>
</dbReference>
<dbReference type="PRINTS" id="PR00597">
    <property type="entry name" value="GELSOLIN"/>
</dbReference>
<feature type="domain" description="Gelsolin-like" evidence="3">
    <location>
        <begin position="203"/>
        <end position="269"/>
    </location>
</feature>
<evidence type="ECO:0000256" key="2">
    <source>
        <dbReference type="SAM" id="SignalP"/>
    </source>
</evidence>
<keyword evidence="5" id="KW-1185">Reference proteome</keyword>
<feature type="domain" description="Gelsolin-like" evidence="3">
    <location>
        <begin position="83"/>
        <end position="164"/>
    </location>
</feature>
<evidence type="ECO:0000313" key="4">
    <source>
        <dbReference type="EMBL" id="CAH1103158.1"/>
    </source>
</evidence>
<dbReference type="GO" id="GO:0051015">
    <property type="term" value="F:actin filament binding"/>
    <property type="evidence" value="ECO:0007669"/>
    <property type="project" value="InterPro"/>
</dbReference>
<dbReference type="EMBL" id="OV651826">
    <property type="protein sequence ID" value="CAH1103158.1"/>
    <property type="molecule type" value="Genomic_DNA"/>
</dbReference>
<sequence>MLEMLEMGRMVWREQQNRLFVCLGLLLLVYLDVSECATTNRRVGPAFQGAKRINPKTGKVMDPAFENAGQQAGLEIWRIEDFKPVPYPKNQYGKFYTGDSYIVLNTKIRNNGIKSYDLHFWLGSETSQDEAGSAAIFAVQLDDALNGEPIQHRETQDHESQLFLSYFKNGGIRYAPGGVASGFHHVDPNAFEKRLFVVKGSRNIRVKQVTPTIASMNTGDCFILDVGRDVYVYVGNKARRVEKLKAIFAANNIRDQDHAGKAKVTIVDEFSPESDYIHFFEALGEGSRDEVPDDTTSDDDQDFEKNEENHVTLYKVSDATGSLQITKVAQKPLDVNLLDPNDCFILDTTDALLYVWIGNKCDEREKKEAMNKADAFLNQHNHPKWTHVQRIVHGAEPAAFTQYFRNWQVVGEQHPRLLRSISSTGHLYHCQIRSRSHKLKVEEIKNFEQDDLSDDDIMILDGDDTVFVWIGKGASDEEKAKGPKYAHKMLAKHGREDVPVKIIEQNDEPEEFTKHFPSWEPGFWDNLSDIRDHIKNEED</sequence>
<dbReference type="SMART" id="SM00262">
    <property type="entry name" value="GEL"/>
    <property type="match status" value="4"/>
</dbReference>
<dbReference type="CDD" id="cd11289">
    <property type="entry name" value="gelsolin_S2_like"/>
    <property type="match status" value="1"/>
</dbReference>
<dbReference type="GO" id="GO:0015629">
    <property type="term" value="C:actin cytoskeleton"/>
    <property type="evidence" value="ECO:0007669"/>
    <property type="project" value="TreeGrafter"/>
</dbReference>
<feature type="domain" description="Gelsolin-like" evidence="3">
    <location>
        <begin position="327"/>
        <end position="400"/>
    </location>
</feature>
<keyword evidence="2" id="KW-0732">Signal</keyword>
<organism evidence="4 5">
    <name type="scientific">Psylliodes chrysocephalus</name>
    <dbReference type="NCBI Taxonomy" id="3402493"/>
    <lineage>
        <taxon>Eukaryota</taxon>
        <taxon>Metazoa</taxon>
        <taxon>Ecdysozoa</taxon>
        <taxon>Arthropoda</taxon>
        <taxon>Hexapoda</taxon>
        <taxon>Insecta</taxon>
        <taxon>Pterygota</taxon>
        <taxon>Neoptera</taxon>
        <taxon>Endopterygota</taxon>
        <taxon>Coleoptera</taxon>
        <taxon>Polyphaga</taxon>
        <taxon>Cucujiformia</taxon>
        <taxon>Chrysomeloidea</taxon>
        <taxon>Chrysomelidae</taxon>
        <taxon>Galerucinae</taxon>
        <taxon>Alticini</taxon>
        <taxon>Psylliodes</taxon>
    </lineage>
</organism>
<dbReference type="OrthoDB" id="6375767at2759"/>
<feature type="domain" description="Gelsolin-like" evidence="3">
    <location>
        <begin position="441"/>
        <end position="512"/>
    </location>
</feature>
<evidence type="ECO:0000256" key="1">
    <source>
        <dbReference type="ARBA" id="ARBA00022737"/>
    </source>
</evidence>
<dbReference type="GO" id="GO:0005546">
    <property type="term" value="F:phosphatidylinositol-4,5-bisphosphate binding"/>
    <property type="evidence" value="ECO:0007669"/>
    <property type="project" value="TreeGrafter"/>
</dbReference>
<dbReference type="FunFam" id="3.40.20.10:FF:000002">
    <property type="entry name" value="Gelsolin"/>
    <property type="match status" value="1"/>
</dbReference>
<dbReference type="Proteomes" id="UP001153636">
    <property type="component" value="Chromosome 14"/>
</dbReference>
<dbReference type="InterPro" id="IPR029006">
    <property type="entry name" value="ADF-H/Gelsolin-like_dom_sf"/>
</dbReference>